<evidence type="ECO:0000256" key="6">
    <source>
        <dbReference type="ARBA" id="ARBA00023237"/>
    </source>
</evidence>
<evidence type="ECO:0000256" key="3">
    <source>
        <dbReference type="ARBA" id="ARBA00022729"/>
    </source>
</evidence>
<comment type="similarity">
    <text evidence="2">Belongs to the bacteroidetes fimbrillin superfamily. FimB/Mfa2 family.</text>
</comment>
<dbReference type="STRING" id="763034.HMPREF9446_03112"/>
<dbReference type="Gene3D" id="2.60.40.2100">
    <property type="match status" value="1"/>
</dbReference>
<evidence type="ECO:0008006" key="10">
    <source>
        <dbReference type="Google" id="ProtNLM"/>
    </source>
</evidence>
<keyword evidence="7" id="KW-0449">Lipoprotein</keyword>
<comment type="caution">
    <text evidence="8">The sequence shown here is derived from an EMBL/GenBank/DDBJ whole genome shotgun (WGS) entry which is preliminary data.</text>
</comment>
<dbReference type="InterPro" id="IPR014941">
    <property type="entry name" value="FimB/Mfa2/Mfa3"/>
</dbReference>
<dbReference type="AlphaFoldDB" id="F3PWH6"/>
<dbReference type="Pfam" id="PF08842">
    <property type="entry name" value="Mfa2"/>
    <property type="match status" value="1"/>
</dbReference>
<comment type="subcellular location">
    <subcellularLocation>
        <location evidence="1">Cell outer membrane</location>
    </subcellularLocation>
</comment>
<gene>
    <name evidence="8" type="ORF">HMPREF9446_03112</name>
</gene>
<keyword evidence="5" id="KW-0564">Palmitate</keyword>
<dbReference type="GO" id="GO:0009279">
    <property type="term" value="C:cell outer membrane"/>
    <property type="evidence" value="ECO:0007669"/>
    <property type="project" value="UniProtKB-SubCell"/>
</dbReference>
<protein>
    <recommendedName>
        <fullName evidence="10">Fimbrillin-A associated anchor protein Mfa1 and Mfa2</fullName>
    </recommendedName>
</protein>
<evidence type="ECO:0000313" key="9">
    <source>
        <dbReference type="Proteomes" id="UP000003416"/>
    </source>
</evidence>
<keyword evidence="3" id="KW-0732">Signal</keyword>
<name>F3PWH6_9BACE</name>
<keyword evidence="9" id="KW-1185">Reference proteome</keyword>
<evidence type="ECO:0000313" key="8">
    <source>
        <dbReference type="EMBL" id="EGF51905.1"/>
    </source>
</evidence>
<dbReference type="eggNOG" id="ENOG5030WPD">
    <property type="taxonomic scope" value="Bacteria"/>
</dbReference>
<keyword evidence="6" id="KW-0998">Cell outer membrane</keyword>
<proteinExistence type="inferred from homology"/>
<evidence type="ECO:0000256" key="5">
    <source>
        <dbReference type="ARBA" id="ARBA00023139"/>
    </source>
</evidence>
<dbReference type="HOGENOM" id="CLU_059697_0_0_10"/>
<evidence type="ECO:0000256" key="2">
    <source>
        <dbReference type="ARBA" id="ARBA00007248"/>
    </source>
</evidence>
<dbReference type="Gene3D" id="2.60.40.2090">
    <property type="match status" value="1"/>
</dbReference>
<organism evidence="8 9">
    <name type="scientific">Bacteroides fluxus YIT 12057</name>
    <dbReference type="NCBI Taxonomy" id="763034"/>
    <lineage>
        <taxon>Bacteria</taxon>
        <taxon>Pseudomonadati</taxon>
        <taxon>Bacteroidota</taxon>
        <taxon>Bacteroidia</taxon>
        <taxon>Bacteroidales</taxon>
        <taxon>Bacteroidaceae</taxon>
        <taxon>Bacteroides</taxon>
    </lineage>
</organism>
<evidence type="ECO:0000256" key="1">
    <source>
        <dbReference type="ARBA" id="ARBA00004442"/>
    </source>
</evidence>
<evidence type="ECO:0000256" key="4">
    <source>
        <dbReference type="ARBA" id="ARBA00023136"/>
    </source>
</evidence>
<evidence type="ECO:0000256" key="7">
    <source>
        <dbReference type="ARBA" id="ARBA00023288"/>
    </source>
</evidence>
<keyword evidence="4" id="KW-0472">Membrane</keyword>
<reference evidence="8 9" key="1">
    <citation type="submission" date="2011-02" db="EMBL/GenBank/DDBJ databases">
        <authorList>
            <person name="Weinstock G."/>
            <person name="Sodergren E."/>
            <person name="Clifton S."/>
            <person name="Fulton L."/>
            <person name="Fulton B."/>
            <person name="Courtney L."/>
            <person name="Fronick C."/>
            <person name="Harrison M."/>
            <person name="Strong C."/>
            <person name="Farmer C."/>
            <person name="Delahaunty K."/>
            <person name="Markovic C."/>
            <person name="Hall O."/>
            <person name="Minx P."/>
            <person name="Tomlinson C."/>
            <person name="Mitreva M."/>
            <person name="Hou S."/>
            <person name="Chen J."/>
            <person name="Wollam A."/>
            <person name="Pepin K.H."/>
            <person name="Johnson M."/>
            <person name="Bhonagiri V."/>
            <person name="Zhang X."/>
            <person name="Suruliraj S."/>
            <person name="Warren W."/>
            <person name="Chinwalla A."/>
            <person name="Mardis E.R."/>
            <person name="Wilson R.K."/>
        </authorList>
    </citation>
    <scope>NUCLEOTIDE SEQUENCE [LARGE SCALE GENOMIC DNA]</scope>
    <source>
        <strain evidence="8 9">YIT 12057</strain>
    </source>
</reference>
<dbReference type="EMBL" id="AFBN01000096">
    <property type="protein sequence ID" value="EGF51905.1"/>
    <property type="molecule type" value="Genomic_DNA"/>
</dbReference>
<accession>F3PWH6</accession>
<sequence length="309" mass="34528">MLLATSLLCFASGCIKEDRSECNPGVLLKYDYSLNTEHTNLFGAEVGKVTVYVFDEKGFYYGTYSEEGGHLTNDYQMLLPLPVGNYTTVTWGGKLGTYQVGETNADETAFQSELKKGVTHIDDFMLTAENGGQPLVHLDNLYHGRADVASVYWPGTATTVELIRDTKHLTVTVEDLSVGRGKANGDAPYEVYCTGTNARYLADNSFGKKAEEITNLPYDTYTEPGKAVSKLNLLRLVIGREFRLTVKDKEGDRVFDKDLVEAMLATGRFKTQEDFDREQEYNIVIRMDKDVVISIFINGWEVVDIVPDL</sequence>
<dbReference type="Proteomes" id="UP000003416">
    <property type="component" value="Unassembled WGS sequence"/>
</dbReference>